<gene>
    <name evidence="1" type="ORF">ABN16_08130</name>
</gene>
<dbReference type="SUPFAM" id="SSF47598">
    <property type="entry name" value="Ribbon-helix-helix"/>
    <property type="match status" value="1"/>
</dbReference>
<dbReference type="PANTHER" id="PTHR36215:SF1">
    <property type="entry name" value="BLL4998 PROTEIN"/>
    <property type="match status" value="1"/>
</dbReference>
<proteinExistence type="predicted"/>
<dbReference type="KEGG" id="lko:ABN16_08130"/>
<dbReference type="CDD" id="cd22231">
    <property type="entry name" value="RHH_NikR_HicB-like"/>
    <property type="match status" value="1"/>
</dbReference>
<dbReference type="AlphaFoldDB" id="A0AAC8UWD7"/>
<protein>
    <recommendedName>
        <fullName evidence="3">CopG family transcriptional regulator</fullName>
    </recommendedName>
</protein>
<name>A0AAC8UWD7_9LACO</name>
<keyword evidence="2" id="KW-1185">Reference proteome</keyword>
<dbReference type="InterPro" id="IPR010985">
    <property type="entry name" value="Ribbon_hlx_hlx"/>
</dbReference>
<dbReference type="Pfam" id="PF17723">
    <property type="entry name" value="RHH_8"/>
    <property type="match status" value="1"/>
</dbReference>
<dbReference type="Proteomes" id="UP000036000">
    <property type="component" value="Chromosome"/>
</dbReference>
<dbReference type="GO" id="GO:0006355">
    <property type="term" value="P:regulation of DNA-templated transcription"/>
    <property type="evidence" value="ECO:0007669"/>
    <property type="project" value="InterPro"/>
</dbReference>
<dbReference type="RefSeq" id="WP_048734771.1">
    <property type="nucleotide sequence ID" value="NZ_CP012033.1"/>
</dbReference>
<evidence type="ECO:0000313" key="2">
    <source>
        <dbReference type="Proteomes" id="UP000036000"/>
    </source>
</evidence>
<dbReference type="InterPro" id="IPR041088">
    <property type="entry name" value="RHH_8"/>
</dbReference>
<evidence type="ECO:0008006" key="3">
    <source>
        <dbReference type="Google" id="ProtNLM"/>
    </source>
</evidence>
<organism evidence="1 2">
    <name type="scientific">Levilactobacillus koreensis</name>
    <dbReference type="NCBI Taxonomy" id="637971"/>
    <lineage>
        <taxon>Bacteria</taxon>
        <taxon>Bacillati</taxon>
        <taxon>Bacillota</taxon>
        <taxon>Bacilli</taxon>
        <taxon>Lactobacillales</taxon>
        <taxon>Lactobacillaceae</taxon>
        <taxon>Levilactobacillus</taxon>
    </lineage>
</organism>
<accession>A0AAC8UWD7</accession>
<dbReference type="PANTHER" id="PTHR36215">
    <property type="entry name" value="BLL4998 PROTEIN"/>
    <property type="match status" value="1"/>
</dbReference>
<dbReference type="EMBL" id="CP012033">
    <property type="protein sequence ID" value="AKP64974.1"/>
    <property type="molecule type" value="Genomic_DNA"/>
</dbReference>
<evidence type="ECO:0000313" key="1">
    <source>
        <dbReference type="EMBL" id="AKP64974.1"/>
    </source>
</evidence>
<reference evidence="1 2" key="1">
    <citation type="submission" date="2015-07" db="EMBL/GenBank/DDBJ databases">
        <title>Lactobacillus korensis/26-25/ whole genome sequencing.</title>
        <authorList>
            <person name="Kim M.K."/>
            <person name="Im W.-T."/>
            <person name="Srinivasan S."/>
            <person name="Lee J.-J."/>
        </authorList>
    </citation>
    <scope>NUCLEOTIDE SEQUENCE [LARGE SCALE GENOMIC DNA]</scope>
    <source>
        <strain evidence="1 2">26-25</strain>
    </source>
</reference>
<sequence length="131" mass="14289">MNESQSKISANLSPVDVGYIDLLVKQGSFTSRTDFLHEAIRKELEENQAVIQATVNPAAHSNSLETLIGSYTFTDADILKRLKDGERSKLLVVGKLNLLGVNNLASLFATLKSITVFGKLEASPDVVAHYK</sequence>